<proteinExistence type="predicted"/>
<name>A0A0R3SJT0_HYMDI</name>
<reference evidence="1 2" key="2">
    <citation type="submission" date="2018-11" db="EMBL/GenBank/DDBJ databases">
        <authorList>
            <consortium name="Pathogen Informatics"/>
        </authorList>
    </citation>
    <scope>NUCLEOTIDE SEQUENCE [LARGE SCALE GENOMIC DNA]</scope>
</reference>
<dbReference type="OrthoDB" id="6233793at2759"/>
<dbReference type="AlphaFoldDB" id="A0A0R3SJT0"/>
<dbReference type="Proteomes" id="UP000274504">
    <property type="component" value="Unassembled WGS sequence"/>
</dbReference>
<protein>
    <submittedName>
        <fullName evidence="3">Separase</fullName>
    </submittedName>
</protein>
<dbReference type="WBParaSite" id="HDID_0000519501-mRNA-1">
    <property type="protein sequence ID" value="HDID_0000519501-mRNA-1"/>
    <property type="gene ID" value="HDID_0000519501"/>
</dbReference>
<evidence type="ECO:0000313" key="2">
    <source>
        <dbReference type="Proteomes" id="UP000274504"/>
    </source>
</evidence>
<evidence type="ECO:0000313" key="3">
    <source>
        <dbReference type="WBParaSite" id="HDID_0000519501-mRNA-1"/>
    </source>
</evidence>
<sequence length="636" mass="72303">MCSATDPLTAFLALLPYADRKSAALAIVKIRKDLREQIENTASFNRPATLIQTLKPIFTHLPITLRRSLKEKIFNALELSIESSEALAIFTILLSIIETCSLRNSDRCDLEKDDILKSLYSLVPILNNISQSVISRNTNLLSCRAWVVAMLVYTYRQCLIWCFHQDCLDLTQESLDELVPMDSYYYSSPSVPEVLRIALDCQRNNKPPPSTKHIYSFYELLLLSAFSDRTSHFILEDTRSNFLENRVDGLCSALKIATSEEIHSQHLSLHPLEEIHESIESKDLSKILENLQLIECHIIDNVPLQGDFKQTCKEMIKNAPVILDVVTRKMEEIPEIPDELKSLYSSLLCGFLRVWIYALEKRLLLEETPQSYLYLSCFMNIRFQDMILKDFVQSIGVISHFLTAYGRIFKANILASSYWFLQMLKDSLTAIIDRLSSGRMLFLIFFSISTNEEELTTLEYAICPCIASISRTWASLHAEEPDSRPEMSRSIQGLLHTVSVNISAAMVPVTTAGKKRKWNEERVAPENIRECSALRPRVRQMLNQGIVFPLLDAIDPWTLQQSRMGLRPASACEVLKRLITAHEERKRLVVGGEEADAVFSRAHVSAPVAVTGLSGERLKAKAAAKRQKKIREQKTL</sequence>
<dbReference type="EMBL" id="UYSG01002461">
    <property type="protein sequence ID" value="VDL57511.1"/>
    <property type="molecule type" value="Genomic_DNA"/>
</dbReference>
<evidence type="ECO:0000313" key="1">
    <source>
        <dbReference type="EMBL" id="VDL57511.1"/>
    </source>
</evidence>
<organism evidence="3">
    <name type="scientific">Hymenolepis diminuta</name>
    <name type="common">Rat tapeworm</name>
    <dbReference type="NCBI Taxonomy" id="6216"/>
    <lineage>
        <taxon>Eukaryota</taxon>
        <taxon>Metazoa</taxon>
        <taxon>Spiralia</taxon>
        <taxon>Lophotrochozoa</taxon>
        <taxon>Platyhelminthes</taxon>
        <taxon>Cestoda</taxon>
        <taxon>Eucestoda</taxon>
        <taxon>Cyclophyllidea</taxon>
        <taxon>Hymenolepididae</taxon>
        <taxon>Hymenolepis</taxon>
    </lineage>
</organism>
<accession>A0A0R3SJT0</accession>
<gene>
    <name evidence="1" type="ORF">HDID_LOCUS5193</name>
</gene>
<reference evidence="3" key="1">
    <citation type="submission" date="2017-02" db="UniProtKB">
        <authorList>
            <consortium name="WormBaseParasite"/>
        </authorList>
    </citation>
    <scope>IDENTIFICATION</scope>
</reference>
<dbReference type="STRING" id="6216.A0A0R3SJT0"/>